<keyword evidence="9" id="KW-1185">Reference proteome</keyword>
<proteinExistence type="inferred from homology"/>
<evidence type="ECO:0000256" key="6">
    <source>
        <dbReference type="RuleBase" id="RU004182"/>
    </source>
</evidence>
<feature type="site" description="Electron transfer via tryptophanyl radical" evidence="5">
    <location>
        <position position="347"/>
    </location>
</feature>
<comment type="cofactor">
    <cofactor evidence="4">
        <name>FAD</name>
        <dbReference type="ChEBI" id="CHEBI:57692"/>
    </cofactor>
    <text evidence="4">Binds 1 FAD per subunit.</text>
</comment>
<dbReference type="Pfam" id="PF03441">
    <property type="entry name" value="FAD_binding_7"/>
    <property type="match status" value="1"/>
</dbReference>
<dbReference type="InterPro" id="IPR018394">
    <property type="entry name" value="DNA_photolyase_1_CS_C"/>
</dbReference>
<evidence type="ECO:0000313" key="9">
    <source>
        <dbReference type="Proteomes" id="UP001165092"/>
    </source>
</evidence>
<keyword evidence="3 6" id="KW-0157">Chromophore</keyword>
<dbReference type="InterPro" id="IPR005101">
    <property type="entry name" value="Cryptochr/Photolyase_FAD-bd"/>
</dbReference>
<dbReference type="GO" id="GO:0003904">
    <property type="term" value="F:deoxyribodipyrimidine photo-lyase activity"/>
    <property type="evidence" value="ECO:0007669"/>
    <property type="project" value="TreeGrafter"/>
</dbReference>
<dbReference type="GO" id="GO:0071949">
    <property type="term" value="F:FAD binding"/>
    <property type="evidence" value="ECO:0007669"/>
    <property type="project" value="TreeGrafter"/>
</dbReference>
<dbReference type="SUPFAM" id="SSF48173">
    <property type="entry name" value="Cryptochrome/photolyase FAD-binding domain"/>
    <property type="match status" value="1"/>
</dbReference>
<dbReference type="PROSITE" id="PS00394">
    <property type="entry name" value="DNA_PHOTOLYASES_1_1"/>
    <property type="match status" value="1"/>
</dbReference>
<feature type="binding site" evidence="4">
    <location>
        <position position="262"/>
    </location>
    <ligand>
        <name>FAD</name>
        <dbReference type="ChEBI" id="CHEBI:57692"/>
    </ligand>
</feature>
<dbReference type="GO" id="GO:0009416">
    <property type="term" value="P:response to light stimulus"/>
    <property type="evidence" value="ECO:0007669"/>
    <property type="project" value="TreeGrafter"/>
</dbReference>
<gene>
    <name evidence="8" type="ORF">Nans01_11010</name>
</gene>
<accession>A0A9W6P3R9</accession>
<dbReference type="PRINTS" id="PR00147">
    <property type="entry name" value="DNAPHOTLYASE"/>
</dbReference>
<evidence type="ECO:0000256" key="4">
    <source>
        <dbReference type="PIRSR" id="PIRSR602081-1"/>
    </source>
</evidence>
<keyword evidence="1 4" id="KW-0285">Flavoprotein</keyword>
<dbReference type="Gene3D" id="1.10.579.10">
    <property type="entry name" value="DNA Cyclobutane Dipyrimidine Photolyase, subunit A, domain 3"/>
    <property type="match status" value="1"/>
</dbReference>
<evidence type="ECO:0000256" key="3">
    <source>
        <dbReference type="ARBA" id="ARBA00022991"/>
    </source>
</evidence>
<evidence type="ECO:0000256" key="5">
    <source>
        <dbReference type="PIRSR" id="PIRSR602081-2"/>
    </source>
</evidence>
<feature type="site" description="Electron transfer via tryptophanyl radical" evidence="5">
    <location>
        <position position="370"/>
    </location>
</feature>
<dbReference type="RefSeq" id="WP_285757571.1">
    <property type="nucleotide sequence ID" value="NZ_BSQG01000001.1"/>
</dbReference>
<dbReference type="PANTHER" id="PTHR11455:SF9">
    <property type="entry name" value="CRYPTOCHROME CIRCADIAN CLOCK 5 ISOFORM X1"/>
    <property type="match status" value="1"/>
</dbReference>
<dbReference type="InterPro" id="IPR036134">
    <property type="entry name" value="Crypto/Photolyase_FAD-like_sf"/>
</dbReference>
<feature type="site" description="Electron transfer via tryptophanyl radical" evidence="5">
    <location>
        <position position="294"/>
    </location>
</feature>
<feature type="binding site" evidence="4">
    <location>
        <begin position="360"/>
        <end position="362"/>
    </location>
    <ligand>
        <name>FAD</name>
        <dbReference type="ChEBI" id="CHEBI:57692"/>
    </ligand>
</feature>
<protein>
    <submittedName>
        <fullName evidence="8">Deoxyribodipyrimidine photo-lyase</fullName>
    </submittedName>
</protein>
<evidence type="ECO:0000313" key="8">
    <source>
        <dbReference type="EMBL" id="GLU46750.1"/>
    </source>
</evidence>
<dbReference type="Pfam" id="PF00875">
    <property type="entry name" value="DNA_photolyase"/>
    <property type="match status" value="1"/>
</dbReference>
<organism evidence="8 9">
    <name type="scientific">Nocardiopsis ansamitocini</name>
    <dbReference type="NCBI Taxonomy" id="1670832"/>
    <lineage>
        <taxon>Bacteria</taxon>
        <taxon>Bacillati</taxon>
        <taxon>Actinomycetota</taxon>
        <taxon>Actinomycetes</taxon>
        <taxon>Streptosporangiales</taxon>
        <taxon>Nocardiopsidaceae</taxon>
        <taxon>Nocardiopsis</taxon>
    </lineage>
</organism>
<evidence type="ECO:0000259" key="7">
    <source>
        <dbReference type="PROSITE" id="PS51645"/>
    </source>
</evidence>
<evidence type="ECO:0000256" key="1">
    <source>
        <dbReference type="ARBA" id="ARBA00022630"/>
    </source>
</evidence>
<feature type="binding site" evidence="4">
    <location>
        <begin position="232"/>
        <end position="236"/>
    </location>
    <ligand>
        <name>FAD</name>
        <dbReference type="ChEBI" id="CHEBI:57692"/>
    </ligand>
</feature>
<dbReference type="InterPro" id="IPR002081">
    <property type="entry name" value="Cryptochrome/DNA_photolyase_1"/>
</dbReference>
<dbReference type="SUPFAM" id="SSF52425">
    <property type="entry name" value="Cryptochrome/photolyase, N-terminal domain"/>
    <property type="match status" value="1"/>
</dbReference>
<reference evidence="8" key="1">
    <citation type="submission" date="2023-02" db="EMBL/GenBank/DDBJ databases">
        <title>Nocardiopsis ansamitocini NBRC 112285.</title>
        <authorList>
            <person name="Ichikawa N."/>
            <person name="Sato H."/>
            <person name="Tonouchi N."/>
        </authorList>
    </citation>
    <scope>NUCLEOTIDE SEQUENCE</scope>
    <source>
        <strain evidence="8">NBRC 112285</strain>
    </source>
</reference>
<dbReference type="InterPro" id="IPR036155">
    <property type="entry name" value="Crypto/Photolyase_N_sf"/>
</dbReference>
<dbReference type="PROSITE" id="PS51645">
    <property type="entry name" value="PHR_CRY_ALPHA_BETA"/>
    <property type="match status" value="1"/>
</dbReference>
<comment type="caution">
    <text evidence="8">The sequence shown here is derived from an EMBL/GenBank/DDBJ whole genome shotgun (WGS) entry which is preliminary data.</text>
</comment>
<dbReference type="EMBL" id="BSQG01000001">
    <property type="protein sequence ID" value="GLU46750.1"/>
    <property type="molecule type" value="Genomic_DNA"/>
</dbReference>
<sequence>MSTIVVLFTRDLRLHDHPALHSALSEGHRVVPLFVLDPAVLAGAARNRIGYLVEALADLREALRERGGDLVVRKGDTVTETMRVVTEAQADSVHYSHDVSAFATARSRRLDAAARGAGVRTRSFPGVCVVPPGEVRPTGGDHYRVFTPFWRAWEAVQWRQAHPAPTRVAIAETVPVGRLPEADLADRWGVGSLSPDRGRGGETIAREAVRAWLASGLESYPQMHDDLAADKTSRLSAHLRFGCVSPLELARVARGRPGGDEFVRQLAWRDFHHQVTAAFPDLNRRDYRPRDTPWRDDPTGFAAWCEGRTGIPVVDAGMRQLIQEGFMHNRARMITSVFLTRKLLVHWKAGADHFHSLLVDGDIANNYGNWQWSAGTGNDTRPNRQFNLMRQAKRFDPQGEYVRRYVPELAGVAGAAVHSPWKPEVESEGYQLPLLEL</sequence>
<dbReference type="GO" id="GO:0003677">
    <property type="term" value="F:DNA binding"/>
    <property type="evidence" value="ECO:0007669"/>
    <property type="project" value="TreeGrafter"/>
</dbReference>
<comment type="similarity">
    <text evidence="6">Belongs to the DNA photolyase family.</text>
</comment>
<dbReference type="Gene3D" id="1.25.40.80">
    <property type="match status" value="1"/>
</dbReference>
<dbReference type="InterPro" id="IPR006050">
    <property type="entry name" value="DNA_photolyase_N"/>
</dbReference>
<dbReference type="AlphaFoldDB" id="A0A9W6P3R9"/>
<dbReference type="InterPro" id="IPR014729">
    <property type="entry name" value="Rossmann-like_a/b/a_fold"/>
</dbReference>
<dbReference type="GO" id="GO:0006950">
    <property type="term" value="P:response to stress"/>
    <property type="evidence" value="ECO:0007669"/>
    <property type="project" value="UniProtKB-ARBA"/>
</dbReference>
<evidence type="ECO:0000256" key="2">
    <source>
        <dbReference type="ARBA" id="ARBA00022827"/>
    </source>
</evidence>
<dbReference type="Proteomes" id="UP001165092">
    <property type="component" value="Unassembled WGS sequence"/>
</dbReference>
<dbReference type="GO" id="GO:0006139">
    <property type="term" value="P:nucleobase-containing compound metabolic process"/>
    <property type="evidence" value="ECO:0007669"/>
    <property type="project" value="UniProtKB-ARBA"/>
</dbReference>
<dbReference type="PANTHER" id="PTHR11455">
    <property type="entry name" value="CRYPTOCHROME"/>
    <property type="match status" value="1"/>
</dbReference>
<dbReference type="Gene3D" id="3.40.50.620">
    <property type="entry name" value="HUPs"/>
    <property type="match status" value="1"/>
</dbReference>
<keyword evidence="2 4" id="KW-0274">FAD</keyword>
<feature type="domain" description="Photolyase/cryptochrome alpha/beta" evidence="7">
    <location>
        <begin position="2"/>
        <end position="129"/>
    </location>
</feature>
<feature type="binding site" evidence="4">
    <location>
        <position position="220"/>
    </location>
    <ligand>
        <name>FAD</name>
        <dbReference type="ChEBI" id="CHEBI:57692"/>
    </ligand>
</feature>
<name>A0A9W6P3R9_9ACTN</name>